<name>A0A4U8UM95_STECR</name>
<accession>A0A4U8UM95</accession>
<evidence type="ECO:0000313" key="2">
    <source>
        <dbReference type="Proteomes" id="UP000298663"/>
    </source>
</evidence>
<dbReference type="AlphaFoldDB" id="A0A4U8UM95"/>
<dbReference type="EMBL" id="AZBU02000001">
    <property type="protein sequence ID" value="TMS34190.1"/>
    <property type="molecule type" value="Genomic_DNA"/>
</dbReference>
<keyword evidence="2" id="KW-1185">Reference proteome</keyword>
<protein>
    <submittedName>
        <fullName evidence="1">Uncharacterized protein</fullName>
    </submittedName>
</protein>
<gene>
    <name evidence="1" type="ORF">L596_001829</name>
</gene>
<comment type="caution">
    <text evidence="1">The sequence shown here is derived from an EMBL/GenBank/DDBJ whole genome shotgun (WGS) entry which is preliminary data.</text>
</comment>
<proteinExistence type="predicted"/>
<reference evidence="1 2" key="2">
    <citation type="journal article" date="2019" name="G3 (Bethesda)">
        <title>Hybrid Assembly of the Genome of the Entomopathogenic Nematode Steinernema carpocapsae Identifies the X-Chromosome.</title>
        <authorList>
            <person name="Serra L."/>
            <person name="Macchietto M."/>
            <person name="Macias-Munoz A."/>
            <person name="McGill C.J."/>
            <person name="Rodriguez I.M."/>
            <person name="Rodriguez B."/>
            <person name="Murad R."/>
            <person name="Mortazavi A."/>
        </authorList>
    </citation>
    <scope>NUCLEOTIDE SEQUENCE [LARGE SCALE GENOMIC DNA]</scope>
    <source>
        <strain evidence="1 2">ALL</strain>
    </source>
</reference>
<evidence type="ECO:0000313" key="1">
    <source>
        <dbReference type="EMBL" id="TMS34190.1"/>
    </source>
</evidence>
<sequence>MDRLPAEFRDDLISQLSSSSVQQIIQLGNPYPSSGQKALDNRFSWSFSGSLLTKTDFYINFSKCDGTSRKITFAGFEKLDWRYAHFIVEEWSMDEIPPELLRIVQATEHLVRKLSVFVHSDRFYNVFSTWRVTSLTFVIDTTSPKTENFLQQMLSNGFIQELRFYNEDEDKPPYTDLMFQFLLQPQFQKMEVDRLEGDFLDTLIDLWINNAHLMMGKTMHFHISYFHTEEECVTFFRKFRPTSFMCASGSETVQKRQRTGAYVTLYDFCGVVTHADQESKLKVEWCRERDYSYFFSPDYLKITRICFL</sequence>
<reference evidence="1 2" key="1">
    <citation type="journal article" date="2015" name="Genome Biol.">
        <title>Comparative genomics of Steinernema reveals deeply conserved gene regulatory networks.</title>
        <authorList>
            <person name="Dillman A.R."/>
            <person name="Macchietto M."/>
            <person name="Porter C.F."/>
            <person name="Rogers A."/>
            <person name="Williams B."/>
            <person name="Antoshechkin I."/>
            <person name="Lee M.M."/>
            <person name="Goodwin Z."/>
            <person name="Lu X."/>
            <person name="Lewis E.E."/>
            <person name="Goodrich-Blair H."/>
            <person name="Stock S.P."/>
            <person name="Adams B.J."/>
            <person name="Sternberg P.W."/>
            <person name="Mortazavi A."/>
        </authorList>
    </citation>
    <scope>NUCLEOTIDE SEQUENCE [LARGE SCALE GENOMIC DNA]</scope>
    <source>
        <strain evidence="1 2">ALL</strain>
    </source>
</reference>
<organism evidence="1 2">
    <name type="scientific">Steinernema carpocapsae</name>
    <name type="common">Entomopathogenic nematode</name>
    <dbReference type="NCBI Taxonomy" id="34508"/>
    <lineage>
        <taxon>Eukaryota</taxon>
        <taxon>Metazoa</taxon>
        <taxon>Ecdysozoa</taxon>
        <taxon>Nematoda</taxon>
        <taxon>Chromadorea</taxon>
        <taxon>Rhabditida</taxon>
        <taxon>Tylenchina</taxon>
        <taxon>Panagrolaimomorpha</taxon>
        <taxon>Strongyloidoidea</taxon>
        <taxon>Steinernematidae</taxon>
        <taxon>Steinernema</taxon>
    </lineage>
</organism>
<dbReference type="Proteomes" id="UP000298663">
    <property type="component" value="Unassembled WGS sequence"/>
</dbReference>